<reference evidence="2 3" key="1">
    <citation type="submission" date="2019-05" db="EMBL/GenBank/DDBJ databases">
        <title>Emergence of the Ug99 lineage of the wheat stem rust pathogen through somatic hybridization.</title>
        <authorList>
            <person name="Li F."/>
            <person name="Upadhyaya N.M."/>
            <person name="Sperschneider J."/>
            <person name="Matny O."/>
            <person name="Nguyen-Phuc H."/>
            <person name="Mago R."/>
            <person name="Raley C."/>
            <person name="Miller M.E."/>
            <person name="Silverstein K.A.T."/>
            <person name="Henningsen E."/>
            <person name="Hirsch C.D."/>
            <person name="Visser B."/>
            <person name="Pretorius Z.A."/>
            <person name="Steffenson B.J."/>
            <person name="Schwessinger B."/>
            <person name="Dodds P.N."/>
            <person name="Figueroa M."/>
        </authorList>
    </citation>
    <scope>NUCLEOTIDE SEQUENCE [LARGE SCALE GENOMIC DNA]</scope>
    <source>
        <strain evidence="2 3">Ug99</strain>
    </source>
</reference>
<feature type="signal peptide" evidence="1">
    <location>
        <begin position="1"/>
        <end position="22"/>
    </location>
</feature>
<dbReference type="EMBL" id="VDEP01000270">
    <property type="protein sequence ID" value="KAA1117088.1"/>
    <property type="molecule type" value="Genomic_DNA"/>
</dbReference>
<evidence type="ECO:0000313" key="2">
    <source>
        <dbReference type="EMBL" id="KAA1117088.1"/>
    </source>
</evidence>
<protein>
    <submittedName>
        <fullName evidence="2">Uncharacterized protein</fullName>
    </submittedName>
</protein>
<organism evidence="2 3">
    <name type="scientific">Puccinia graminis f. sp. tritici</name>
    <dbReference type="NCBI Taxonomy" id="56615"/>
    <lineage>
        <taxon>Eukaryota</taxon>
        <taxon>Fungi</taxon>
        <taxon>Dikarya</taxon>
        <taxon>Basidiomycota</taxon>
        <taxon>Pucciniomycotina</taxon>
        <taxon>Pucciniomycetes</taxon>
        <taxon>Pucciniales</taxon>
        <taxon>Pucciniaceae</taxon>
        <taxon>Puccinia</taxon>
    </lineage>
</organism>
<evidence type="ECO:0000256" key="1">
    <source>
        <dbReference type="SAM" id="SignalP"/>
    </source>
</evidence>
<gene>
    <name evidence="2" type="ORF">PGTUg99_035483</name>
</gene>
<name>A0A5B0QUX4_PUCGR</name>
<evidence type="ECO:0000313" key="3">
    <source>
        <dbReference type="Proteomes" id="UP000325313"/>
    </source>
</evidence>
<feature type="chain" id="PRO_5022680992" evidence="1">
    <location>
        <begin position="23"/>
        <end position="86"/>
    </location>
</feature>
<dbReference type="AlphaFoldDB" id="A0A5B0QUX4"/>
<sequence length="86" mass="9574">MNFFITSFAMLVLVFQVTMTDGACNAELVESCAVPGPQARIYRETAVNPCSSKPGFRWCCPTRAFLNSMTPPLEEAYNNGCRPQQF</sequence>
<keyword evidence="1" id="KW-0732">Signal</keyword>
<proteinExistence type="predicted"/>
<accession>A0A5B0QUX4</accession>
<comment type="caution">
    <text evidence="2">The sequence shown here is derived from an EMBL/GenBank/DDBJ whole genome shotgun (WGS) entry which is preliminary data.</text>
</comment>
<dbReference type="Proteomes" id="UP000325313">
    <property type="component" value="Unassembled WGS sequence"/>
</dbReference>